<organism evidence="2 3">
    <name type="scientific">Stephania cephalantha</name>
    <dbReference type="NCBI Taxonomy" id="152367"/>
    <lineage>
        <taxon>Eukaryota</taxon>
        <taxon>Viridiplantae</taxon>
        <taxon>Streptophyta</taxon>
        <taxon>Embryophyta</taxon>
        <taxon>Tracheophyta</taxon>
        <taxon>Spermatophyta</taxon>
        <taxon>Magnoliopsida</taxon>
        <taxon>Ranunculales</taxon>
        <taxon>Menispermaceae</taxon>
        <taxon>Menispermoideae</taxon>
        <taxon>Cissampelideae</taxon>
        <taxon>Stephania</taxon>
    </lineage>
</organism>
<feature type="region of interest" description="Disordered" evidence="1">
    <location>
        <begin position="106"/>
        <end position="125"/>
    </location>
</feature>
<dbReference type="Proteomes" id="UP001419268">
    <property type="component" value="Unassembled WGS sequence"/>
</dbReference>
<evidence type="ECO:0000313" key="2">
    <source>
        <dbReference type="EMBL" id="KAK9112224.1"/>
    </source>
</evidence>
<protein>
    <submittedName>
        <fullName evidence="2">Uncharacterized protein</fullName>
    </submittedName>
</protein>
<dbReference type="AlphaFoldDB" id="A0AAP0NN90"/>
<evidence type="ECO:0000256" key="1">
    <source>
        <dbReference type="SAM" id="MobiDB-lite"/>
    </source>
</evidence>
<dbReference type="EMBL" id="JBBNAG010000008">
    <property type="protein sequence ID" value="KAK9112224.1"/>
    <property type="molecule type" value="Genomic_DNA"/>
</dbReference>
<feature type="compositionally biased region" description="Acidic residues" evidence="1">
    <location>
        <begin position="115"/>
        <end position="125"/>
    </location>
</feature>
<evidence type="ECO:0000313" key="3">
    <source>
        <dbReference type="Proteomes" id="UP001419268"/>
    </source>
</evidence>
<accession>A0AAP0NN90</accession>
<reference evidence="2 3" key="1">
    <citation type="submission" date="2024-01" db="EMBL/GenBank/DDBJ databases">
        <title>Genome assemblies of Stephania.</title>
        <authorList>
            <person name="Yang L."/>
        </authorList>
    </citation>
    <scope>NUCLEOTIDE SEQUENCE [LARGE SCALE GENOMIC DNA]</scope>
    <source>
        <strain evidence="2">JXDWG</strain>
        <tissue evidence="2">Leaf</tissue>
    </source>
</reference>
<comment type="caution">
    <text evidence="2">The sequence shown here is derived from an EMBL/GenBank/DDBJ whole genome shotgun (WGS) entry which is preliminary data.</text>
</comment>
<keyword evidence="3" id="KW-1185">Reference proteome</keyword>
<name>A0AAP0NN90_9MAGN</name>
<sequence length="125" mass="14488">MLIDETELYLSIVECDDKGRTYGLRWTPSWSRRRHVGAGAGVGARSSWPLSTHDEPIVLLRRDINEMQKNHIWVMQDNTLNHDELREVQIQLGRMEQALMDKLDMPFAPPRDVLDDSETDDDPDD</sequence>
<gene>
    <name evidence="2" type="ORF">Scep_019743</name>
</gene>
<proteinExistence type="predicted"/>